<accession>A0ABP8LFL7</accession>
<evidence type="ECO:0000313" key="7">
    <source>
        <dbReference type="EMBL" id="GAA4428212.1"/>
    </source>
</evidence>
<dbReference type="EMBL" id="BAABEX010000029">
    <property type="protein sequence ID" value="GAA4428212.1"/>
    <property type="molecule type" value="Genomic_DNA"/>
</dbReference>
<evidence type="ECO:0000256" key="3">
    <source>
        <dbReference type="ARBA" id="ARBA00015716"/>
    </source>
</evidence>
<evidence type="ECO:0000313" key="8">
    <source>
        <dbReference type="Proteomes" id="UP001501788"/>
    </source>
</evidence>
<sequence>MRRFSYTAPMTKEFVADRLDVKAFAQASGTLEGHDTLLRYERLAQEARGLHPDLHVDWIARAELRSPVGGSPSIWLWLDVQATLPMECQRCLTPVDVPLQVQRWFRFVADEATAEAQDDDSEEDLLVISREFNLRELIEDELLMALPVVPRHDECPQELPLASSDEDFEAASQEKPNPFAALASLKLGSGKP</sequence>
<organism evidence="7 8">
    <name type="scientific">Acidovorax lacteus</name>
    <dbReference type="NCBI Taxonomy" id="1924988"/>
    <lineage>
        <taxon>Bacteria</taxon>
        <taxon>Pseudomonadati</taxon>
        <taxon>Pseudomonadota</taxon>
        <taxon>Betaproteobacteria</taxon>
        <taxon>Burkholderiales</taxon>
        <taxon>Comamonadaceae</taxon>
        <taxon>Acidovorax</taxon>
    </lineage>
</organism>
<evidence type="ECO:0000256" key="1">
    <source>
        <dbReference type="ARBA" id="ARBA00002868"/>
    </source>
</evidence>
<protein>
    <recommendedName>
        <fullName evidence="3">Large ribosomal RNA subunit accumulation protein YceD</fullName>
    </recommendedName>
    <alternativeName>
        <fullName evidence="5">23S rRNA accumulation protein YceD</fullName>
    </alternativeName>
</protein>
<keyword evidence="8" id="KW-1185">Reference proteome</keyword>
<dbReference type="InterPro" id="IPR003772">
    <property type="entry name" value="YceD"/>
</dbReference>
<gene>
    <name evidence="7" type="ORF">GCM10023090_26600</name>
</gene>
<dbReference type="InterPro" id="IPR039255">
    <property type="entry name" value="YceD_bac"/>
</dbReference>
<evidence type="ECO:0000256" key="4">
    <source>
        <dbReference type="ARBA" id="ARBA00022517"/>
    </source>
</evidence>
<feature type="region of interest" description="Disordered" evidence="6">
    <location>
        <begin position="155"/>
        <end position="176"/>
    </location>
</feature>
<proteinExistence type="inferred from homology"/>
<comment type="caution">
    <text evidence="7">The sequence shown here is derived from an EMBL/GenBank/DDBJ whole genome shotgun (WGS) entry which is preliminary data.</text>
</comment>
<keyword evidence="4" id="KW-0690">Ribosome biogenesis</keyword>
<evidence type="ECO:0000256" key="2">
    <source>
        <dbReference type="ARBA" id="ARBA00010740"/>
    </source>
</evidence>
<name>A0ABP8LFL7_9BURK</name>
<dbReference type="Pfam" id="PF02620">
    <property type="entry name" value="YceD"/>
    <property type="match status" value="1"/>
</dbReference>
<dbReference type="PANTHER" id="PTHR38099:SF1">
    <property type="entry name" value="LARGE RIBOSOMAL RNA SUBUNIT ACCUMULATION PROTEIN YCED"/>
    <property type="match status" value="1"/>
</dbReference>
<reference evidence="8" key="1">
    <citation type="journal article" date="2019" name="Int. J. Syst. Evol. Microbiol.">
        <title>The Global Catalogue of Microorganisms (GCM) 10K type strain sequencing project: providing services to taxonomists for standard genome sequencing and annotation.</title>
        <authorList>
            <consortium name="The Broad Institute Genomics Platform"/>
            <consortium name="The Broad Institute Genome Sequencing Center for Infectious Disease"/>
            <person name="Wu L."/>
            <person name="Ma J."/>
        </authorList>
    </citation>
    <scope>NUCLEOTIDE SEQUENCE [LARGE SCALE GENOMIC DNA]</scope>
    <source>
        <strain evidence="8">JCM 31890</strain>
    </source>
</reference>
<evidence type="ECO:0000256" key="6">
    <source>
        <dbReference type="SAM" id="MobiDB-lite"/>
    </source>
</evidence>
<dbReference type="Proteomes" id="UP001501788">
    <property type="component" value="Unassembled WGS sequence"/>
</dbReference>
<comment type="function">
    <text evidence="1">Plays a role in synthesis, processing and/or stability of 23S rRNA.</text>
</comment>
<evidence type="ECO:0000256" key="5">
    <source>
        <dbReference type="ARBA" id="ARBA00031841"/>
    </source>
</evidence>
<dbReference type="PANTHER" id="PTHR38099">
    <property type="entry name" value="LARGE RIBOSOMAL RNA SUBUNIT ACCUMULATION PROTEIN YCED"/>
    <property type="match status" value="1"/>
</dbReference>
<comment type="similarity">
    <text evidence="2">Belongs to the DUF177 domain family.</text>
</comment>